<accession>A0ABX7BGS5</accession>
<evidence type="ECO:0000313" key="1">
    <source>
        <dbReference type="EMBL" id="QQP93562.1"/>
    </source>
</evidence>
<protein>
    <submittedName>
        <fullName evidence="1">HK97 gp10 family phage protein</fullName>
    </submittedName>
</protein>
<geneLocation type="plasmid" evidence="1 2">
    <name>pTT6-2</name>
</geneLocation>
<proteinExistence type="predicted"/>
<dbReference type="NCBIfam" id="TIGR01725">
    <property type="entry name" value="phge_HK97_gp10"/>
    <property type="match status" value="1"/>
</dbReference>
<keyword evidence="1" id="KW-0614">Plasmid</keyword>
<dbReference type="EMBL" id="CP067422">
    <property type="protein sequence ID" value="QQP93562.1"/>
    <property type="molecule type" value="Genomic_DNA"/>
</dbReference>
<dbReference type="Proteomes" id="UP000595197">
    <property type="component" value="Plasmid pTT6-2"/>
</dbReference>
<sequence length="143" mass="16100">MAKRFLEINPKFQAWLRTLPDDLTDELKDTIAHQADLLATQMKRELNARGAVRTGQLIASIGVAPAADGTYIKDGLAVEVGAGFKNRGKKRRRNRMLAKFMEHGTRHHSARPFVRPAFEIRKAKILAALKEATDRVIQQTRGR</sequence>
<dbReference type="RefSeq" id="WP_201083212.1">
    <property type="nucleotide sequence ID" value="NZ_CP067422.1"/>
</dbReference>
<keyword evidence="2" id="KW-1185">Reference proteome</keyword>
<gene>
    <name evidence="1" type="ORF">IGS68_33620</name>
</gene>
<dbReference type="InterPro" id="IPR010064">
    <property type="entry name" value="HK97-gp10_tail"/>
</dbReference>
<evidence type="ECO:0000313" key="2">
    <source>
        <dbReference type="Proteomes" id="UP000595197"/>
    </source>
</evidence>
<name>A0ABX7BGS5_9PROT</name>
<reference evidence="1" key="1">
    <citation type="submission" date="2021-02" db="EMBL/GenBank/DDBJ databases">
        <title>Skermanella TT6 skin isolate.</title>
        <authorList>
            <person name="Lee K."/>
            <person name="Ganzorig M."/>
        </authorList>
    </citation>
    <scope>NUCLEOTIDE SEQUENCE</scope>
    <source>
        <strain evidence="1">TT6</strain>
    </source>
</reference>
<organism evidence="1 2">
    <name type="scientific">Skermanella cutis</name>
    <dbReference type="NCBI Taxonomy" id="2775420"/>
    <lineage>
        <taxon>Bacteria</taxon>
        <taxon>Pseudomonadati</taxon>
        <taxon>Pseudomonadota</taxon>
        <taxon>Alphaproteobacteria</taxon>
        <taxon>Rhodospirillales</taxon>
        <taxon>Azospirillaceae</taxon>
        <taxon>Skermanella</taxon>
    </lineage>
</organism>